<dbReference type="EMBL" id="FMHZ01000002">
    <property type="protein sequence ID" value="SCL47504.1"/>
    <property type="molecule type" value="Genomic_DNA"/>
</dbReference>
<sequence>MTGRWPCRISAILPTSGRRLSRTARRRPAPPARTRADGAETPSRVRPRSRTTPARRTRSRTAVRTGPPGRAGSAGTTRARAAAPATRAPSRCPRSSARRRAGASRTAARPAGPGPPPRGRPGAGAGADALLLDDADREYLRQLSAANHSRVLCPGERPAVSRAVRPTVQAVLDALRDSPAYVLNRLGDVLAWNDPFDRLARPLGLLDGHRPNLVWYVLTDERARDHFPDWARLADQQVAELHRLRRGDRAVDDFAERLARTVGVPFTQRWQRRPVAAPVTGVRGLRHPEVGLLRLTYETLEFADSDHQRLVVHVPADAATAAGLDRLQGRLPGHLRSVAG</sequence>
<keyword evidence="4" id="KW-1185">Reference proteome</keyword>
<name>A0A1C6U0D7_9ACTN</name>
<feature type="compositionally biased region" description="Basic residues" evidence="1">
    <location>
        <begin position="19"/>
        <end position="28"/>
    </location>
</feature>
<evidence type="ECO:0000259" key="2">
    <source>
        <dbReference type="Pfam" id="PF17765"/>
    </source>
</evidence>
<dbReference type="STRING" id="47855.GA0070606_1160"/>
<dbReference type="Proteomes" id="UP000199001">
    <property type="component" value="Unassembled WGS sequence"/>
</dbReference>
<dbReference type="Gene3D" id="3.30.450.180">
    <property type="match status" value="1"/>
</dbReference>
<feature type="region of interest" description="Disordered" evidence="1">
    <location>
        <begin position="1"/>
        <end position="127"/>
    </location>
</feature>
<evidence type="ECO:0000256" key="1">
    <source>
        <dbReference type="SAM" id="MobiDB-lite"/>
    </source>
</evidence>
<dbReference type="PANTHER" id="PTHR35010">
    <property type="entry name" value="BLL4672 PROTEIN-RELATED"/>
    <property type="match status" value="1"/>
</dbReference>
<feature type="domain" description="MmyB-like transcription regulator ligand binding" evidence="2">
    <location>
        <begin position="164"/>
        <end position="327"/>
    </location>
</feature>
<evidence type="ECO:0000313" key="4">
    <source>
        <dbReference type="Proteomes" id="UP000199001"/>
    </source>
</evidence>
<organism evidence="3 4">
    <name type="scientific">Micromonospora citrea</name>
    <dbReference type="NCBI Taxonomy" id="47855"/>
    <lineage>
        <taxon>Bacteria</taxon>
        <taxon>Bacillati</taxon>
        <taxon>Actinomycetota</taxon>
        <taxon>Actinomycetes</taxon>
        <taxon>Micromonosporales</taxon>
        <taxon>Micromonosporaceae</taxon>
        <taxon>Micromonospora</taxon>
    </lineage>
</organism>
<gene>
    <name evidence="3" type="ORF">GA0070606_1160</name>
</gene>
<accession>A0A1C6U0D7</accession>
<dbReference type="Pfam" id="PF17765">
    <property type="entry name" value="MLTR_LBD"/>
    <property type="match status" value="1"/>
</dbReference>
<dbReference type="InterPro" id="IPR041413">
    <property type="entry name" value="MLTR_LBD"/>
</dbReference>
<dbReference type="AlphaFoldDB" id="A0A1C6U0D7"/>
<feature type="compositionally biased region" description="Basic residues" evidence="1">
    <location>
        <begin position="45"/>
        <end position="61"/>
    </location>
</feature>
<evidence type="ECO:0000313" key="3">
    <source>
        <dbReference type="EMBL" id="SCL47504.1"/>
    </source>
</evidence>
<feature type="compositionally biased region" description="Low complexity" evidence="1">
    <location>
        <begin position="62"/>
        <end position="95"/>
    </location>
</feature>
<proteinExistence type="predicted"/>
<reference evidence="4" key="1">
    <citation type="submission" date="2016-06" db="EMBL/GenBank/DDBJ databases">
        <authorList>
            <person name="Varghese N."/>
            <person name="Submissions Spin"/>
        </authorList>
    </citation>
    <scope>NUCLEOTIDE SEQUENCE [LARGE SCALE GENOMIC DNA]</scope>
    <source>
        <strain evidence="4">DSM 43903</strain>
    </source>
</reference>
<protein>
    <recommendedName>
        <fullName evidence="2">MmyB-like transcription regulator ligand binding domain-containing protein</fullName>
    </recommendedName>
</protein>